<organism evidence="1 2">
    <name type="scientific">Avena sativa</name>
    <name type="common">Oat</name>
    <dbReference type="NCBI Taxonomy" id="4498"/>
    <lineage>
        <taxon>Eukaryota</taxon>
        <taxon>Viridiplantae</taxon>
        <taxon>Streptophyta</taxon>
        <taxon>Embryophyta</taxon>
        <taxon>Tracheophyta</taxon>
        <taxon>Spermatophyta</taxon>
        <taxon>Magnoliopsida</taxon>
        <taxon>Liliopsida</taxon>
        <taxon>Poales</taxon>
        <taxon>Poaceae</taxon>
        <taxon>BOP clade</taxon>
        <taxon>Pooideae</taxon>
        <taxon>Poodae</taxon>
        <taxon>Poeae</taxon>
        <taxon>Poeae Chloroplast Group 1 (Aveneae type)</taxon>
        <taxon>Aveninae</taxon>
        <taxon>Avena</taxon>
    </lineage>
</organism>
<evidence type="ECO:0000313" key="2">
    <source>
        <dbReference type="Proteomes" id="UP001732700"/>
    </source>
</evidence>
<evidence type="ECO:0000313" key="1">
    <source>
        <dbReference type="EnsemblPlants" id="AVESA.00010b.r2.3DG0571070.1.CDS"/>
    </source>
</evidence>
<keyword evidence="2" id="KW-1185">Reference proteome</keyword>
<reference evidence="1" key="2">
    <citation type="submission" date="2025-09" db="UniProtKB">
        <authorList>
            <consortium name="EnsemblPlants"/>
        </authorList>
    </citation>
    <scope>IDENTIFICATION</scope>
</reference>
<proteinExistence type="predicted"/>
<reference evidence="1" key="1">
    <citation type="submission" date="2021-05" db="EMBL/GenBank/DDBJ databases">
        <authorList>
            <person name="Scholz U."/>
            <person name="Mascher M."/>
            <person name="Fiebig A."/>
        </authorList>
    </citation>
    <scope>NUCLEOTIDE SEQUENCE [LARGE SCALE GENOMIC DNA]</scope>
</reference>
<dbReference type="Proteomes" id="UP001732700">
    <property type="component" value="Chromosome 3D"/>
</dbReference>
<dbReference type="EnsemblPlants" id="AVESA.00010b.r2.3DG0571070.1">
    <property type="protein sequence ID" value="AVESA.00010b.r2.3DG0571070.1.CDS"/>
    <property type="gene ID" value="AVESA.00010b.r2.3DG0571070"/>
</dbReference>
<protein>
    <submittedName>
        <fullName evidence="1">Uncharacterized protein</fullName>
    </submittedName>
</protein>
<accession>A0ACD5W3T8</accession>
<sequence length="806" mass="91813">MPELHKTLGEVDQARMMQRGDRWRIKSHVATLDKMAAKLRRAQEEAEEIADDHDEIELYRNTCWQRLCGAMKACTGIVWSGSARLLQWAQRISCLQRLYGVVKACIVVGGGAVAGCLGVARNVRSRLARLLPQWAPNWFKEPVHQVNTTAAASDNHVGVTIDSGVSQEEAISEATTPNPVSCSSLDGFKTFCSIVLHWVLDTYKKACIHRDLFHKGAGIMSNQEDATALDFLLTAISRRNLKKRIENVQSTISEVKKSSILGEVSKTPPEDVANKDRSKIRTPSNREVFGREALRDSIMEKLREIPHGTGKCYSAIGIYGVAGSGKTTFARYIRDFIEEECKEEKPFDTVMCIHVSETFSVKDIFHEMLKDITTDRHSNISDREELEKKLNESLSGKRFFLILDDLWVKTKYDQQLEELISPLKDGLNGSKILVTARTKVAAGALGVDELMEMPDLDEKQYLSMFMHYALGGTTSVADEELNFFERVGRKIAGKLRGSPIAAVIVAGRLATNKCIRFWEHTAQLDMLNDTMDALWWSYQQLSPDIRRCFEYCNIFPRRFKMRKEDLVHLWIAQGFVKTRCATEDMEDIAEDYIQELVSCSFLQPEKSWMDEEFFTIHDLLRDLADMVTTIDCFIIENESSQRGESWKGDIPQDVIHLFIQNYDARLIAEKILGFENLRTLIINVVGKYTTVEEKVIESICKRLPKLRVLAIAFSQEHDPIEQHNGLSFPESISQLKYLRYLGFGTDYSCKISLPNTLNKLQHIQVLYFGDGGLREFTFAALINLRHICCWVSKLAYRVDNHVSYTY</sequence>
<name>A0ACD5W3T8_AVESA</name>